<name>A0A2D3WI57_9BACT</name>
<dbReference type="Proteomes" id="UP000231638">
    <property type="component" value="Unassembled WGS sequence"/>
</dbReference>
<dbReference type="AlphaFoldDB" id="A0A2D3WI57"/>
<evidence type="ECO:0000313" key="2">
    <source>
        <dbReference type="Proteomes" id="UP000231638"/>
    </source>
</evidence>
<proteinExistence type="predicted"/>
<evidence type="ECO:0000313" key="1">
    <source>
        <dbReference type="EMBL" id="DAB36769.1"/>
    </source>
</evidence>
<gene>
    <name evidence="1" type="ORF">CFH80_03050</name>
</gene>
<comment type="caution">
    <text evidence="1">The sequence shown here is derived from an EMBL/GenBank/DDBJ whole genome shotgun (WGS) entry which is preliminary data.</text>
</comment>
<organism evidence="1 2">
    <name type="scientific">Sulfurospirillum cavolei</name>
    <dbReference type="NCBI Taxonomy" id="366522"/>
    <lineage>
        <taxon>Bacteria</taxon>
        <taxon>Pseudomonadati</taxon>
        <taxon>Campylobacterota</taxon>
        <taxon>Epsilonproteobacteria</taxon>
        <taxon>Campylobacterales</taxon>
        <taxon>Sulfurospirillaceae</taxon>
        <taxon>Sulfurospirillum</taxon>
    </lineage>
</organism>
<accession>A0A2D3WI57</accession>
<reference evidence="1 2" key="1">
    <citation type="journal article" date="2017" name="Front. Microbiol.">
        <title>Comparative Genomic Analysis of the Class Epsilonproteobacteria and Proposed Reclassification to Epsilonbacteraeota (phyl. nov.).</title>
        <authorList>
            <person name="Waite D.W."/>
            <person name="Vanwonterghem I."/>
            <person name="Rinke C."/>
            <person name="Parks D.H."/>
            <person name="Zhang Y."/>
            <person name="Takai K."/>
            <person name="Sievert S.M."/>
            <person name="Simon J."/>
            <person name="Campbell B.J."/>
            <person name="Hanson T.E."/>
            <person name="Woyke T."/>
            <person name="Klotz M.G."/>
            <person name="Hugenholtz P."/>
        </authorList>
    </citation>
    <scope>NUCLEOTIDE SEQUENCE [LARGE SCALE GENOMIC DNA]</scope>
    <source>
        <strain evidence="1">UBA11420</strain>
    </source>
</reference>
<dbReference type="EMBL" id="DLUG01000083">
    <property type="protein sequence ID" value="DAB36769.1"/>
    <property type="molecule type" value="Genomic_DNA"/>
</dbReference>
<sequence length="319" mass="37942">MQKIGWIFVLGLVVTNMCADTKEYIQEQIQKYSQNVGFIKGEKRANYQKQFPMCDEFIDVHWLDKKNNERQRGWRYYTYYPYIYNDDTQKDILSDKEDGGYEMVEIEENGSVHYYGLYFIQKAFKETWKDVIQKMTITGNNQQFTLHYQGQKYDNSKYRFSMTQNYKNVCIVKPDEQTAVFYEMKRASKVLSDEEIETYLTTIQRDIKTLNYSNPYVLNDLKNAYLLDINNDGILDFAPTGDKWSARDRWIYSIKGEYQMPFYQKIKGSEKTMQLYSEPKQGCITNNFDGILFLRGKELFYQSNNDICNLTQLTTQKGE</sequence>
<protein>
    <submittedName>
        <fullName evidence="1">Uncharacterized protein</fullName>
    </submittedName>
</protein>